<keyword evidence="9" id="KW-1185">Reference proteome</keyword>
<dbReference type="GO" id="GO:0005576">
    <property type="term" value="C:extracellular region"/>
    <property type="evidence" value="ECO:0007669"/>
    <property type="project" value="TreeGrafter"/>
</dbReference>
<keyword evidence="5" id="KW-0456">Lyase</keyword>
<feature type="chain" id="PRO_5043046842" evidence="7">
    <location>
        <begin position="18"/>
        <end position="205"/>
    </location>
</feature>
<keyword evidence="3" id="KW-0255">Endonuclease</keyword>
<name>A0AAN7J2J7_QUERU</name>
<dbReference type="GO" id="GO:0033897">
    <property type="term" value="F:ribonuclease T2 activity"/>
    <property type="evidence" value="ECO:0007669"/>
    <property type="project" value="InterPro"/>
</dbReference>
<dbReference type="GO" id="GO:0016787">
    <property type="term" value="F:hydrolase activity"/>
    <property type="evidence" value="ECO:0007669"/>
    <property type="project" value="UniProtKB-KW"/>
</dbReference>
<evidence type="ECO:0000256" key="2">
    <source>
        <dbReference type="ARBA" id="ARBA00022722"/>
    </source>
</evidence>
<dbReference type="Pfam" id="PF00445">
    <property type="entry name" value="Ribonuclease_T2"/>
    <property type="match status" value="1"/>
</dbReference>
<dbReference type="AlphaFoldDB" id="A0AAN7J2J7"/>
<dbReference type="PANTHER" id="PTHR11240:SF75">
    <property type="entry name" value="RIBONUCLEASE 3"/>
    <property type="match status" value="1"/>
</dbReference>
<keyword evidence="2" id="KW-0540">Nuclease</keyword>
<accession>A0AAN7J2J7</accession>
<keyword evidence="4" id="KW-0378">Hydrolase</keyword>
<dbReference type="InterPro" id="IPR001568">
    <property type="entry name" value="RNase_T2-like"/>
</dbReference>
<comment type="caution">
    <text evidence="8">The sequence shown here is derived from an EMBL/GenBank/DDBJ whole genome shotgun (WGS) entry which is preliminary data.</text>
</comment>
<evidence type="ECO:0000256" key="5">
    <source>
        <dbReference type="ARBA" id="ARBA00023239"/>
    </source>
</evidence>
<dbReference type="PANTHER" id="PTHR11240">
    <property type="entry name" value="RIBONUCLEASE T2"/>
    <property type="match status" value="1"/>
</dbReference>
<comment type="similarity">
    <text evidence="1 6">Belongs to the RNase T2 family.</text>
</comment>
<evidence type="ECO:0000313" key="8">
    <source>
        <dbReference type="EMBL" id="KAK4595752.1"/>
    </source>
</evidence>
<sequence length="205" mass="23277">MNLLLLFLAAMVVRATSQPTNPLPLPYDYYFVVFQWAKSVCNTGMYQCIKPTFPAFTLHGLWPQRYRFPPLDDCRLNLGYKKFINASNEDFWGRQYEKHGSCVDPFYSNQLTYFVTALRVATSTDLYGILQAAGILCGNPTTVGAVRTAIHASTGFWPTVQCNWSITGTLQLFQIYLCFNKITNVPMDCPRVQKGCIDPIDYPQP</sequence>
<reference evidence="8 9" key="1">
    <citation type="journal article" date="2023" name="G3 (Bethesda)">
        <title>A haplotype-resolved chromosome-scale genome for Quercus rubra L. provides insights into the genetics of adaptive traits for red oak species.</title>
        <authorList>
            <person name="Kapoor B."/>
            <person name="Jenkins J."/>
            <person name="Schmutz J."/>
            <person name="Zhebentyayeva T."/>
            <person name="Kuelheim C."/>
            <person name="Coggeshall M."/>
            <person name="Heim C."/>
            <person name="Lasky J.R."/>
            <person name="Leites L."/>
            <person name="Islam-Faridi N."/>
            <person name="Romero-Severson J."/>
            <person name="DeLeo V.L."/>
            <person name="Lucas S.M."/>
            <person name="Lazic D."/>
            <person name="Gailing O."/>
            <person name="Carlson J."/>
            <person name="Staton M."/>
        </authorList>
    </citation>
    <scope>NUCLEOTIDE SEQUENCE [LARGE SCALE GENOMIC DNA]</scope>
    <source>
        <strain evidence="8">Pseudo-F2</strain>
    </source>
</reference>
<evidence type="ECO:0000256" key="3">
    <source>
        <dbReference type="ARBA" id="ARBA00022759"/>
    </source>
</evidence>
<dbReference type="GO" id="GO:0003723">
    <property type="term" value="F:RNA binding"/>
    <property type="evidence" value="ECO:0007669"/>
    <property type="project" value="InterPro"/>
</dbReference>
<evidence type="ECO:0000256" key="6">
    <source>
        <dbReference type="RuleBase" id="RU004328"/>
    </source>
</evidence>
<dbReference type="PROSITE" id="PS00530">
    <property type="entry name" value="RNASE_T2_1"/>
    <property type="match status" value="1"/>
</dbReference>
<gene>
    <name evidence="8" type="ORF">RGQ29_014017</name>
</gene>
<feature type="signal peptide" evidence="7">
    <location>
        <begin position="1"/>
        <end position="17"/>
    </location>
</feature>
<evidence type="ECO:0000256" key="7">
    <source>
        <dbReference type="SAM" id="SignalP"/>
    </source>
</evidence>
<dbReference type="SUPFAM" id="SSF55895">
    <property type="entry name" value="Ribonuclease Rh-like"/>
    <property type="match status" value="1"/>
</dbReference>
<evidence type="ECO:0000313" key="9">
    <source>
        <dbReference type="Proteomes" id="UP001324115"/>
    </source>
</evidence>
<proteinExistence type="inferred from homology"/>
<dbReference type="InterPro" id="IPR018188">
    <property type="entry name" value="RNase_T2_His_AS_1"/>
</dbReference>
<dbReference type="Proteomes" id="UP001324115">
    <property type="component" value="Unassembled WGS sequence"/>
</dbReference>
<dbReference type="GO" id="GO:0006401">
    <property type="term" value="P:RNA catabolic process"/>
    <property type="evidence" value="ECO:0007669"/>
    <property type="project" value="TreeGrafter"/>
</dbReference>
<dbReference type="Gene3D" id="3.90.730.10">
    <property type="entry name" value="Ribonuclease T2-like"/>
    <property type="match status" value="1"/>
</dbReference>
<protein>
    <submittedName>
        <fullName evidence="8">Uncharacterized protein</fullName>
    </submittedName>
</protein>
<dbReference type="EMBL" id="JAXUIC010000003">
    <property type="protein sequence ID" value="KAK4595752.1"/>
    <property type="molecule type" value="Genomic_DNA"/>
</dbReference>
<organism evidence="8 9">
    <name type="scientific">Quercus rubra</name>
    <name type="common">Northern red oak</name>
    <name type="synonym">Quercus borealis</name>
    <dbReference type="NCBI Taxonomy" id="3512"/>
    <lineage>
        <taxon>Eukaryota</taxon>
        <taxon>Viridiplantae</taxon>
        <taxon>Streptophyta</taxon>
        <taxon>Embryophyta</taxon>
        <taxon>Tracheophyta</taxon>
        <taxon>Spermatophyta</taxon>
        <taxon>Magnoliopsida</taxon>
        <taxon>eudicotyledons</taxon>
        <taxon>Gunneridae</taxon>
        <taxon>Pentapetalae</taxon>
        <taxon>rosids</taxon>
        <taxon>fabids</taxon>
        <taxon>Fagales</taxon>
        <taxon>Fagaceae</taxon>
        <taxon>Quercus</taxon>
    </lineage>
</organism>
<keyword evidence="7" id="KW-0732">Signal</keyword>
<dbReference type="InterPro" id="IPR036430">
    <property type="entry name" value="RNase_T2-like_sf"/>
</dbReference>
<evidence type="ECO:0000256" key="4">
    <source>
        <dbReference type="ARBA" id="ARBA00022801"/>
    </source>
</evidence>
<evidence type="ECO:0000256" key="1">
    <source>
        <dbReference type="ARBA" id="ARBA00007469"/>
    </source>
</evidence>